<dbReference type="EMBL" id="MK282561">
    <property type="protein sequence ID" value="QDL88601.1"/>
    <property type="molecule type" value="mRNA"/>
</dbReference>
<evidence type="ECO:0000256" key="4">
    <source>
        <dbReference type="SAM" id="MobiDB-lite"/>
    </source>
</evidence>
<dbReference type="AlphaFoldDB" id="A0A515HGQ9"/>
<feature type="short sequence motif" description="VHIID" evidence="3">
    <location>
        <begin position="450"/>
        <end position="454"/>
    </location>
</feature>
<evidence type="ECO:0000256" key="3">
    <source>
        <dbReference type="PROSITE-ProRule" id="PRU01191"/>
    </source>
</evidence>
<keyword evidence="2" id="KW-0804">Transcription</keyword>
<evidence type="ECO:0000256" key="2">
    <source>
        <dbReference type="ARBA" id="ARBA00023163"/>
    </source>
</evidence>
<organism evidence="5">
    <name type="scientific">Cymbidium goeringii</name>
    <dbReference type="NCBI Taxonomy" id="112607"/>
    <lineage>
        <taxon>Eukaryota</taxon>
        <taxon>Viridiplantae</taxon>
        <taxon>Streptophyta</taxon>
        <taxon>Embryophyta</taxon>
        <taxon>Tracheophyta</taxon>
        <taxon>Spermatophyta</taxon>
        <taxon>Magnoliopsida</taxon>
        <taxon>Liliopsida</taxon>
        <taxon>Asparagales</taxon>
        <taxon>Orchidaceae</taxon>
        <taxon>Epidendroideae</taxon>
        <taxon>Cymbidieae</taxon>
        <taxon>Cymbidiinae</taxon>
        <taxon>Cymbidium</taxon>
    </lineage>
</organism>
<dbReference type="PROSITE" id="PS50985">
    <property type="entry name" value="GRAS"/>
    <property type="match status" value="1"/>
</dbReference>
<feature type="region of interest" description="SAW" evidence="3">
    <location>
        <begin position="638"/>
        <end position="713"/>
    </location>
</feature>
<evidence type="ECO:0000256" key="1">
    <source>
        <dbReference type="ARBA" id="ARBA00023015"/>
    </source>
</evidence>
<feature type="region of interest" description="Disordered" evidence="4">
    <location>
        <begin position="311"/>
        <end position="336"/>
    </location>
</feature>
<accession>A0A515HGQ9</accession>
<feature type="region of interest" description="Leucine repeat II (LRII)" evidence="3">
    <location>
        <begin position="500"/>
        <end position="532"/>
    </location>
</feature>
<sequence length="715" mass="81652">MLNNLVIVDDADDDFKYIDFLAHDSIASYNLGEKQLFLDQISASDLSNSTSLSHEADSHESSEIFSDLVLDYISQMLMEEDMDGKLDVLQSHPALEATERPFYEIIGEKYPPSPDRPPLHSSPSSESSDSHRSHYYNSNSITGVNHFADNDLAFAESIDLLHPHKYFPESSVNAIYGDADLLYLDDFSNPFFEDLAASQFEKGLKEAEKLIPSEDKLFVDVGALGFDLPLEPKEDSVFTKVNAKDGRGRRHKSRHHNDDDIEEQRRSKQSAVSFEEPPVSSEMLDMVLLCSDEKFPKVISTIREAIQNEAASKNSEITEHRKYGESQNSSKKKQPKKEVVDFQSLLMDCAQTVASGDHKRAYELLRQIRHHSSPHGDASQRVAYYFCNALEARLAGTGSEIYQSMVSKRRTLNDVLKAYQLYLSACPFKQVTYYFSNQTILDAIKNATRVHILDFGIFLGFQWPRFLQMLSTRTGGPPKLRITAIDKPMPGFRPTEMIEETGRRLADYAKRFGVPFEYQAVASKFDEVKVEDLRLNDEEILVVNCLFQINTLADETMGVDCTRDKFLRNIRKLNPSLFVCATGNGSYGAPFFVTRFREALYHFSAIFDMMEMTAPRENEQRLLVERDLYAKFAINVISCEGADRVDWPETYKQSQVRFLRAGFHELPVNNKYADKVKCAVRSYYHKDFSVDVDGRWLLQGWRGRILVAFSAWKPR</sequence>
<feature type="region of interest" description="Disordered" evidence="4">
    <location>
        <begin position="239"/>
        <end position="278"/>
    </location>
</feature>
<comment type="caution">
    <text evidence="3">Lacks conserved residue(s) required for the propagation of feature annotation.</text>
</comment>
<proteinExistence type="evidence at transcript level"/>
<keyword evidence="1" id="KW-0805">Transcription regulation</keyword>
<feature type="region of interest" description="VHIID" evidence="3">
    <location>
        <begin position="419"/>
        <end position="484"/>
    </location>
</feature>
<dbReference type="InterPro" id="IPR005202">
    <property type="entry name" value="TF_GRAS"/>
</dbReference>
<protein>
    <submittedName>
        <fullName evidence="5">Scarecrow-like protein 9-like isoform X4</fullName>
    </submittedName>
</protein>
<dbReference type="Pfam" id="PF03514">
    <property type="entry name" value="GRAS"/>
    <property type="match status" value="1"/>
</dbReference>
<feature type="region of interest" description="Leucine repeat I (LRI)" evidence="3">
    <location>
        <begin position="340"/>
        <end position="400"/>
    </location>
</feature>
<dbReference type="PANTHER" id="PTHR31636">
    <property type="entry name" value="OSJNBA0084A10.13 PROTEIN-RELATED"/>
    <property type="match status" value="1"/>
</dbReference>
<reference evidence="5" key="2">
    <citation type="submission" date="2018-12" db="EMBL/GenBank/DDBJ databases">
        <authorList>
            <person name="Yang F."/>
            <person name="Zhu G."/>
            <person name="Wei Y."/>
        </authorList>
    </citation>
    <scope>NUCLEOTIDE SEQUENCE</scope>
</reference>
<name>A0A515HGQ9_9ASPA</name>
<feature type="region of interest" description="Disordered" evidence="4">
    <location>
        <begin position="107"/>
        <end position="135"/>
    </location>
</feature>
<evidence type="ECO:0000313" key="5">
    <source>
        <dbReference type="EMBL" id="QDL88601.1"/>
    </source>
</evidence>
<reference evidence="5" key="1">
    <citation type="journal article" date="2017" name="BMC Genomics">
        <title>Integrated mRNA and microRNA transcriptome variations in the multi-tepal mutant provide insights into the floral patterning of the orchid Cymbidium goeringii.</title>
        <authorList>
            <person name="Yang F."/>
            <person name="Zhu G."/>
            <person name="Wang Z."/>
            <person name="Liu H."/>
            <person name="Xu Q."/>
            <person name="Huang D."/>
            <person name="Zhao C."/>
        </authorList>
    </citation>
    <scope>NUCLEOTIDE SEQUENCE</scope>
</reference>
<comment type="similarity">
    <text evidence="3">Belongs to the GRAS family.</text>
</comment>